<sequence>MEKLVAELWKANMRHPQASEVMNKEIRRLNLRSYDGWFCLQQYHPDVCRGRRKKVF</sequence>
<reference evidence="1" key="1">
    <citation type="submission" date="2022-08" db="EMBL/GenBank/DDBJ databases">
        <authorList>
            <person name="Gutierrez-Valencia J."/>
        </authorList>
    </citation>
    <scope>NUCLEOTIDE SEQUENCE</scope>
</reference>
<dbReference type="AlphaFoldDB" id="A0AAV0R9H4"/>
<protein>
    <submittedName>
        <fullName evidence="1">Uncharacterized protein</fullName>
    </submittedName>
</protein>
<proteinExistence type="predicted"/>
<name>A0AAV0R9H4_9ROSI</name>
<dbReference type="Proteomes" id="UP001154282">
    <property type="component" value="Unassembled WGS sequence"/>
</dbReference>
<gene>
    <name evidence="1" type="ORF">LITE_LOCUS47147</name>
</gene>
<feature type="non-terminal residue" evidence="1">
    <location>
        <position position="56"/>
    </location>
</feature>
<comment type="caution">
    <text evidence="1">The sequence shown here is derived from an EMBL/GenBank/DDBJ whole genome shotgun (WGS) entry which is preliminary data.</text>
</comment>
<accession>A0AAV0R9H4</accession>
<evidence type="ECO:0000313" key="1">
    <source>
        <dbReference type="EMBL" id="CAI0554309.1"/>
    </source>
</evidence>
<dbReference type="EMBL" id="CAMGYJ010000010">
    <property type="protein sequence ID" value="CAI0554309.1"/>
    <property type="molecule type" value="Genomic_DNA"/>
</dbReference>
<keyword evidence="2" id="KW-1185">Reference proteome</keyword>
<organism evidence="1 2">
    <name type="scientific">Linum tenue</name>
    <dbReference type="NCBI Taxonomy" id="586396"/>
    <lineage>
        <taxon>Eukaryota</taxon>
        <taxon>Viridiplantae</taxon>
        <taxon>Streptophyta</taxon>
        <taxon>Embryophyta</taxon>
        <taxon>Tracheophyta</taxon>
        <taxon>Spermatophyta</taxon>
        <taxon>Magnoliopsida</taxon>
        <taxon>eudicotyledons</taxon>
        <taxon>Gunneridae</taxon>
        <taxon>Pentapetalae</taxon>
        <taxon>rosids</taxon>
        <taxon>fabids</taxon>
        <taxon>Malpighiales</taxon>
        <taxon>Linaceae</taxon>
        <taxon>Linum</taxon>
    </lineage>
</organism>
<evidence type="ECO:0000313" key="2">
    <source>
        <dbReference type="Proteomes" id="UP001154282"/>
    </source>
</evidence>